<dbReference type="PANTHER" id="PTHR11039:SF37">
    <property type="entry name" value="NEBULIN"/>
    <property type="match status" value="1"/>
</dbReference>
<feature type="domain" description="SH3" evidence="6">
    <location>
        <begin position="6374"/>
        <end position="6433"/>
    </location>
</feature>
<feature type="compositionally biased region" description="Basic and acidic residues" evidence="5">
    <location>
        <begin position="6315"/>
        <end position="6327"/>
    </location>
</feature>
<accession>A0ABM3DY88</accession>
<evidence type="ECO:0000256" key="2">
    <source>
        <dbReference type="ARBA" id="ARBA00022737"/>
    </source>
</evidence>
<dbReference type="InterPro" id="IPR013998">
    <property type="entry name" value="Nebulin-like"/>
</dbReference>
<evidence type="ECO:0000256" key="5">
    <source>
        <dbReference type="SAM" id="MobiDB-lite"/>
    </source>
</evidence>
<dbReference type="SMART" id="SM00326">
    <property type="entry name" value="SH3"/>
    <property type="match status" value="1"/>
</dbReference>
<dbReference type="InterPro" id="IPR055297">
    <property type="entry name" value="NEBU/NEBL"/>
</dbReference>
<keyword evidence="7" id="KW-1185">Reference proteome</keyword>
<feature type="region of interest" description="Disordered" evidence="5">
    <location>
        <begin position="6357"/>
        <end position="6377"/>
    </location>
</feature>
<keyword evidence="2" id="KW-0677">Repeat</keyword>
<evidence type="ECO:0000256" key="4">
    <source>
        <dbReference type="PROSITE-ProRule" id="PRU00192"/>
    </source>
</evidence>
<sequence length="6433" mass="738767">MDENEEIEEEFEEDEEIYEEEYFEETVTSTTSHQTTTQVGAEVKQQSGVPVRRVVRKKAKVDTSKFMTPYLAHSQKMLDLFSYNKYRHAYDKAKGKPYDISADTPEMVRIKKAQEQLSEVKYRMEGNKVRCTSLYDGEAREIAHVKHVSELISKVLYRAKWDETKDKYLLPPDAPELVLAVKNAANYSKKLYTEAWDEDKIMCYPYSDSPELRRVAKAQEVLSDILYKKGHAERMTKYTSLAVPNDMALAKKNFEQHSDLKYHEDYNKNVKGHWCETPYIDVAVARVAMDNVSNKKYTAAYEDIKDQINFMQTETPEYKQNKKAGHAASSNKYKKDYEKSKAVADYNVLPASDNPVLRQLRYAGTILSDKVYKASYEKSRGSSINYCDTPKFKMDSVVQKFSDVHYKDKYKNEVKGHYIGSYEDIYMLHCKKVEEIKSEQNYKADYEDIKTRCFYPQTMTPEYEAYKKVAQCKDKVYRQHPDTVKFTQVTDSPVQVQSAINAKQLSDLNYHAAYELDKFKCALPPDYPFFIQSKVNAFNLSDNCYKYDWEKAKAKQFDFKGDAISILAARAHTNIASDVKYKKDFEKNKGKMVGALSIRDDPKMLHSMHVAKIQSDREYKKDYEKTKTKYITTLDMMSNTLAKKSQGIASMSGYRTIHNRYFLPYDAMSLDLAKNANIIQSDNEYHSDYNNFTKGSGWVTFGSMEVEKAKKAGEILNERKYRQHPDTIPFTSIADHPVMMQAQVNQLMRSDLHYKKGLEEIHQKYSLPHNDPQFLQAKCNAYNISKNYYKQSWEETIAKGYDMRPDAISVIHAKHGRHIASDIQYKKDHVKGRGKQVGCRNLQDDPLLVHYMQVAKMQSERNYKKDYHKSKLKYCSPVDMMSVAHAKQASAVQTYTGYRKVQHHYSLLPDSMNLELARTMNTNASDVNYKADWENYVKGTGWIPIGSIPVELAKQAGAALDEHKYRQHPENFKFTSKMDGMNMELCKQNQKIMNVHDYKASGEKFLHTYNLPADAPEFMQAKYNAVNISKNYYTYAHRQDILKGHQMKADAIPIMAARACTNIASNYKYKLAYEKGRGKQVGCRNLQDDPLLVHYMQVAKMQSERNYKKDYHKSKLKYCSPVDMMSVAHAKQASAAQTYAGYRKRLHNYTLLPEAMPVQLARTMMEIQSNNTYKFDYNNVYRGSGWIPIGSMEVELAKTAKTALDEHGYRVHPSTLKFTSLTDQMNMALAMTNTKLLDDASYRASGEKFKHTYNLPADSPQFLQAKYNAQTLSESHYKHKWVEDIAKGYDMRPDAISVIHAKHGRHIASDIQYKKDHVKGRGKQVGCRNLQDDPLLVHYMQVAKMQSERNYKKDYHKSKLKYCSPVDMMSVAHAKQASAAQTYIGYRKVRHHYTLLPDSMNLELARTVNASCSDYEYKSDWNNYVRGTGWIPVGSLPVELAKVGADIQSEHKYRTHPSKFQFKKLMDSMDMVLATDNNKIMNKQEYTKQWHQDKLTVHVMPDAPEIVLAKANAINMSQKLYKSGLEDMYKKGYDLKPDAIAVLAAKKGTTIASDYKYKLAYEKGRGKQVGCRNLQDDPLLVHYMQVAKMQSERNYKKDYHKSKLKYCSPVDMMSVAHAKQASAVQTYAGYRKVQHHYTLLPDSMNLALARNVNASCSDYEYKSDWNNYVRGTGWIPIGSLPVELAKVGADIQSEHKYRTHPSKFQFKKLMDSMDMVLATDNNKIMNKQEYTKQWHKDKLTVHVMPDAPEIVLAKANAINMSQKTYKAGLEAMYNKGYDLKVDAITIQAAKQGTKIASDYKYKLNHQKNRGKQVGCRNLQDDPLLVHYMEVARLQSDKNYKKDYHKSKLKYHSPVDMMSVAHAKHASTVQTNAGYRKIQHHYTVLADAMNVELAKQMQTIASDNLYKSDYETYIKGTGWIPIGSLDVEKAKTAGLIGSEKLYRQHPSGFKFTKDMHSMDLVLASANNAIMNKQTYIDTWNKDKTAVHMMPDSMEVVLARANKINCSNTLYKLANEQDKKKGYDLRNDAIAIQAAKQGTSIASDFKYRAGYRKQIGHHIGARCIEDDPLLVLALNSAKIASDALYKKDFHKSKTRFHLPLDMMAFELAKKNQIQVNHAKYVTRLHNWTCLPDSSDVVHARHVYDIASDAVYKADLKSLQGIGWVPIGSLDVEKAKKAAEVLSEKLYRQHPSNFKFTSSVQDMGMVLAKQNNDNANKQAYTEAWEKDKTKNHMMPDAMDVVLANANKSNYSWNQYRKAMEEDKKKGYDLRNDAIAIIAAKHGREIISDHKYKTGYRKQVGHHIGARCVEDDPLLMLAINSAKIASDALYKKDFHQSKTKFHLPLDMMSFELAKKNQIQVNHAKYVTRLHNWTCLPDSSDVVHARHVYDIASDAVYKADLKSLQGIGWVPIGSLDVEKAKKAAEVLSEKLYRQHPSNFKFTSSVQDMGMVLAKQNNDNANKQAYTEAWEKDKTKNHIMPDAMDVVLANANKSNYSWNQYRKAMEEDKKKGYDLRNDAIAIIAAKHGREIISDHKYKTGYRKQVGHHIGARCVEDDPLLMLAINSAKIASDALYKKDFHQSKTKFHLPLDMIAFELAKKNQIQVNHAKYVTRLHNWTCLPDSSDVVHARHVYDIASDAVYKADLKSLQGIGWVPIGSLDVEKAKKATEVLSEKLYRQHPSNFKFTSSVQDMGMVLAKQNNDNANKQAYTEAWEKDKTKNHMMPDAMDVVLANANKSNYSWNQYRKAMEEDKKKGYDLRNDAIAIIAAKHGREIISDYKYKTGYRKQVGHHIGARCVEDDPLLVLALNSAKIASDALYKKDFHQSKTKFHLPLDMMAFELCKKNQIQVNDFNYRTRLHNWTCLPDSSDVVQARHVYDINSEAVYRADMKWLRGMGWVPIGSLDVEKAKKAAEILSERKYRQHPSTLAFKSPLDSMDIVLAKSNAQIMNKRQYVEQWDADKIKIHVGNELPELVLAKANAITLSNKLYRQGFDDTIKKGYYLPVDAISVKAAKHGREIISDYKYKAGYSKQVGHHIGARCVEDDPLLILAINSAKIASDALYKKDFHQSKTKFHLPLDMMAFELCKKNQIQVNDFNYRTKLHNWTCLPDSSDVVHARRVYDLHSDAVYRADMEFIRGTGWVPIGSLDVLKAKKAAEILSDRLYKQKPDTLKYTNDMHSMPMVLAKANAEIMNKGNYVAQWDADKVKIHVGNELPELVLAKANAINISNKTYKSELEGMYKKGYDLKNDCIAIKAAKHSREIISDYKYKTGYRKQVGHHIGARCVEDDPLLVLALNSARIASDALYKKDFNKSKTKFHLPVDMLTIELAKKCQIQVNDFNYRTRLHNWTCLPDSSDVVQARKVYALHSDAVYRADLEWLRGTGWVPIGSIDVEKAKKASEILSERKYRQHPSNFKFTAKTDGMPYALAAANAQIMDKRQYVEQWEADKVNIHVGNELPELVLAKANAIILSNKLYREGFDEMIGQGYHLDKDAIAVQHAKKGREIISDYKYKAGFRNQCGHHVGALCIEDDPLLVMAANAARISSDILYKKDFHLTKTKFHLPLDMMSFDLAKKGQSQIQEFSYRTKLHNWTCMPDSTDVVQARKVYDLHSDAVYRADLEWLRGCGWLPQGSVDVIKAKNAQTILNERLYRQPPSSIKFTSVIDSPEIVLSKQNAETLSGRKYREVWDTEKTNIHLNNDLPSIVLSKANAIAISNKLYTKDWDADKAKGYHIKEDAIAVLKARKSRDIISDYKYHEGYRKQVGHHIGALSVNDDPLIMLALNSAKIASDALYKKDFNMSKTKFHLPVDMLTIELAKKCQVQVNDFNYRTRLHNWTCLPDSTDVVQARKTYDLQSDAVYKSDLEWLRGCGWNPHESVGVLKVKHAQAVLADRGYRVKLDQQTFTAPVDRMDLVCAKNAADILNEANYRALWHMEKTKYTLTDTPVLATAREVAKNLHPKLYTKDWDKVKATGFLMPGDAVPIKQCIHNNKVQSDHKYKAEYRKHVGHHIGARCVEDDPLLMLALNSAKIASDALYKKDFNKSKTKFHLPVDMLSFELAKKCQVQVNDKHYRTHLHNWTCLPDSTDVTQARKAYDLQSDFVYKADLEWLRGCGWMAADCVDHVKVRNAQKIMNERLYKKDAKDNFAKYTHIVDRPEIILATINAFNLSDLKYKETFNAEKGKYIGSEDTPQLAHSREVAKVISEKYYKLAWDESKATGYQLDPQYIPVVGAKKNREIISDAKYHDAHEKAKGHYLAGTLVDFPEVMRCREQEKQKGLRDYQKEYNINKIKNHIPADIIPNVVAKRSQDMLSDVLYRTYLHNWTCHPEQEDAIRARKNNEILSDVYYKDDLNWMKGIGCYVWDTPEIVRAKNAYLLQSDLKYKEEGKKEFNNYSIVTDTPAYVTAILGHTWASDLNYREAYHKEKHMYTTILDTFDYVRNANLKDIYSTKMYTSAWDQIKAKGYTLPSDSHAMKHAKQQKVILSSVKYREDYEKFKSLYSLPKSLEDDPQTLRCLKVGQMGLDRLYKADYEKTKAKNHIPPDMLHVLSARQTQNHVSEIGYRKYLHQWICMPDMQVYAQARKVNEQLSDVFYKDDLNWLKGIGCYAWDTPEILRVKAADNLQSENKYRAKGIEAFKDFSMVIDTPTYETAKQSAQNLSDLHYRNDYFTNVKGTNSSPAITVDTERARLANYNQSDNFYKEANKKFMPTGYSLPHDNPLMKQAKHNTLVVSSVKYKNDYEKSKATNYTLDPEGVSFVNIRNANKVTNPRLYRELYEKEKDKVHSTYDTPEIRQVKMTQKAVSDLCYKEKYIANRGTMIPMGITPQMIHCNHVNEITSDLRYKEDLLWLRGVGCFLYDTPEMITVRNISKFKANYDVEAKKNRANFTVVLGTPEYQRITELKSHMSNLLYRAKGNVEKTKCTTTLDSLEVQRVKWAQQLSNKFMYTDLASKERAHFTAEINTPIMDHARAMKVAFSEIKYKDQYEKMKHKYTSIHDTPILVRAKKAYLQSSDLRYKESFEQAKGHYHSVKDALDIVCHRRFTDDISEVKYREKYNNTLGTWRSIPDRPEFFHSKTICDNVSDIKYKEDLDWLKGIGCYVWDRPEMVQAEKNKSLYSERLYKATFEKNRHQFKYTSDTPFFQAAKNASVIINEKRYRSRARELLKNGCNELLRPDILSAICQSSAQCKWKYRAQYERAKNKFTSILETPEHESHKRSKAILDNVYKMEYNKNKAKGYTLGHDTPHSAHMKKVKEITSVLKYKEMYERSKAQINMDPESFEIRAAKEAYKNISNLDYRKKYQATKNKWIWTVDRPDFVHAAKANFQQSDIEYKYDKEMMKGCVMSIVDDKLAILAKKNADFSNVKYREKFEKAKGQYKIVLDTPANLHAKSVRILASESKYKLASKMEHQTSKFNTLPTTRDTIHAKDMGKLVSEKQYKQKFEKEKGKSKYNNMSVPPDVQHAMDVAKNQSNFAYKQGAKAKLNYTSVAMRPDIMKATQASKLTSNIGYRDKARQEAAHGGSLTHRPDIALATAVSKLTSQVQYKAKFDKEKGLRPKYDMKESVIYKTQKDAHKLASEVKYKGDLKKMHTPVTDMAESLSMQHNLSTSKLSSDYQYKKKHEDSKGHYLMIADTPEQLHHKEASELQSHVKYKEKYEKAKGKAMLDFETPTYVTAKEAQHMQSAKDYHKEYEESIKGKNLSGLEVTPAMLHVRHATKIASEKEYRRDLEEGVKGKGLTVFEETPELLRARNATAILSQKEYKKTLETEIKGKGMLALATDTPDFMRAKNATDILSQQKYKQTAEADRASYTSVIDTPDILHAQNIRNMVSQKKYREEAKNTMSHYVPVLDTPELMRVRENQKNFSTLQYQTDHLKNVKGKVSSIKDTPEMLRVKENTKNFSSIQYKEDLGGGTALSDTPEMDRVKRNQTNISTIKYKDSLGQGTAVSDLPEVKRVREMQKNISSIQYKEDLGGGTALSDTPEMDRVKRNQTNISTIKYKDSLGQGTAVSDLPEVKRVREMQKNISSIQYKEDLGGGTALSDTPEMDRVKRNQTNISTIKYKDSLGQGTAVSDLPEVKRVREMQKNISSIQYKEDLGRGTALSDTPEMERVKRNQQHISTIKYKDSLGQGTAVSDLPEVKRVREMQKNISSVLYKDSSAKGTPQVFTPEMERAKRNQEQISSVLYSDSFRKQVQGKAAFVLDTPEMRRVKETQRNISGVKYHQEFERTKGSFTPTTSDPVMDRVKKNTQEFSDINYRGIQRRVVEMEKRRVVEHEQETVTDLRVWRTNPGSVFDYDPAEDNIQSRSLHMMSVQAQRRSKEHSRSTSAMSGVGDEKSEVSEDPGHHMSLYSNGFTLPSMGYTHTKTVELQQRSSSVATQQTTVSSVPSHPSTTGKTVRAMYDYSSADSDEVSFKDGDVIVNVQAIDEGWMYGTVQRSGKTGMLPANYVEVI</sequence>
<dbReference type="SUPFAM" id="SSF50044">
    <property type="entry name" value="SH3-domain"/>
    <property type="match status" value="1"/>
</dbReference>
<evidence type="ECO:0000313" key="9">
    <source>
        <dbReference type="RefSeq" id="XP_045563779.1"/>
    </source>
</evidence>
<dbReference type="SMART" id="SM00227">
    <property type="entry name" value="NEBU"/>
    <property type="match status" value="174"/>
</dbReference>
<protein>
    <submittedName>
        <fullName evidence="8 9">Nebulin isoform X1</fullName>
    </submittedName>
</protein>
<dbReference type="GeneID" id="106586354"/>
<feature type="compositionally biased region" description="Low complexity" evidence="5">
    <location>
        <begin position="26"/>
        <end position="39"/>
    </location>
</feature>
<feature type="region of interest" description="Disordered" evidence="5">
    <location>
        <begin position="26"/>
        <end position="45"/>
    </location>
</feature>
<reference evidence="8 9" key="1">
    <citation type="submission" date="2025-05" db="UniProtKB">
        <authorList>
            <consortium name="RefSeq"/>
        </authorList>
    </citation>
    <scope>IDENTIFICATION</scope>
</reference>
<gene>
    <name evidence="8 9" type="primary">neb</name>
</gene>
<dbReference type="Pfam" id="PF14604">
    <property type="entry name" value="SH3_9"/>
    <property type="match status" value="1"/>
</dbReference>
<dbReference type="CDD" id="cd11933">
    <property type="entry name" value="SH3_Nebulin_C"/>
    <property type="match status" value="1"/>
</dbReference>
<evidence type="ECO:0000259" key="6">
    <source>
        <dbReference type="PROSITE" id="PS50002"/>
    </source>
</evidence>
<dbReference type="Gene3D" id="2.30.30.40">
    <property type="entry name" value="SH3 Domains"/>
    <property type="match status" value="1"/>
</dbReference>
<keyword evidence="1 4" id="KW-0728">SH3 domain</keyword>
<dbReference type="PROSITE" id="PS50002">
    <property type="entry name" value="SH3"/>
    <property type="match status" value="1"/>
</dbReference>
<dbReference type="InterPro" id="IPR001452">
    <property type="entry name" value="SH3_domain"/>
</dbReference>
<dbReference type="PROSITE" id="PS51216">
    <property type="entry name" value="NEBULIN"/>
    <property type="match status" value="108"/>
</dbReference>
<evidence type="ECO:0000256" key="1">
    <source>
        <dbReference type="ARBA" id="ARBA00022443"/>
    </source>
</evidence>
<dbReference type="Proteomes" id="UP001652741">
    <property type="component" value="Chromosome ssa25"/>
</dbReference>
<evidence type="ECO:0000313" key="8">
    <source>
        <dbReference type="RefSeq" id="XP_045563778.1"/>
    </source>
</evidence>
<dbReference type="InterPro" id="IPR000900">
    <property type="entry name" value="Nebulin_repeat"/>
</dbReference>
<feature type="compositionally biased region" description="Low complexity" evidence="5">
    <location>
        <begin position="6357"/>
        <end position="6375"/>
    </location>
</feature>
<dbReference type="InterPro" id="IPR036028">
    <property type="entry name" value="SH3-like_dom_sf"/>
</dbReference>
<evidence type="ECO:0000313" key="7">
    <source>
        <dbReference type="Proteomes" id="UP001652741"/>
    </source>
</evidence>
<dbReference type="PRINTS" id="PR00452">
    <property type="entry name" value="SH3DOMAIN"/>
</dbReference>
<keyword evidence="3" id="KW-0009">Actin-binding</keyword>
<dbReference type="PRINTS" id="PR00510">
    <property type="entry name" value="NEBULIN"/>
</dbReference>
<dbReference type="RefSeq" id="XP_045563778.1">
    <property type="nucleotide sequence ID" value="XM_045707822.1"/>
</dbReference>
<dbReference type="Pfam" id="PF00880">
    <property type="entry name" value="Nebulin"/>
    <property type="match status" value="58"/>
</dbReference>
<name>A0ABM3DY88_SALSA</name>
<dbReference type="RefSeq" id="XP_045563779.1">
    <property type="nucleotide sequence ID" value="XM_045707823.1"/>
</dbReference>
<feature type="region of interest" description="Disordered" evidence="5">
    <location>
        <begin position="6298"/>
        <end position="6327"/>
    </location>
</feature>
<dbReference type="PANTHER" id="PTHR11039">
    <property type="entry name" value="NEBULIN"/>
    <property type="match status" value="1"/>
</dbReference>
<organism evidence="7 9">
    <name type="scientific">Salmo salar</name>
    <name type="common">Atlantic salmon</name>
    <dbReference type="NCBI Taxonomy" id="8030"/>
    <lineage>
        <taxon>Eukaryota</taxon>
        <taxon>Metazoa</taxon>
        <taxon>Chordata</taxon>
        <taxon>Craniata</taxon>
        <taxon>Vertebrata</taxon>
        <taxon>Euteleostomi</taxon>
        <taxon>Actinopterygii</taxon>
        <taxon>Neopterygii</taxon>
        <taxon>Teleostei</taxon>
        <taxon>Protacanthopterygii</taxon>
        <taxon>Salmoniformes</taxon>
        <taxon>Salmonidae</taxon>
        <taxon>Salmoninae</taxon>
        <taxon>Salmo</taxon>
    </lineage>
</organism>
<dbReference type="InterPro" id="IPR035629">
    <property type="entry name" value="Nebulin_SH3"/>
</dbReference>
<evidence type="ECO:0000256" key="3">
    <source>
        <dbReference type="ARBA" id="ARBA00023203"/>
    </source>
</evidence>
<proteinExistence type="predicted"/>